<protein>
    <submittedName>
        <fullName evidence="1">Uncharacterized protein</fullName>
    </submittedName>
</protein>
<proteinExistence type="predicted"/>
<sequence>MEAQLDRFLVDVVNHRVRRPKNCNNADEDMRLKGWTEDLSHLADTWDYNTHASHALGPEREGRRNVIVRRADLRELVKMSPVTTVNVDTFIGTLTQTIEQQLHQRPFQLETQVALKYKIAGDELLFHKNHRILVDTYVEHVGGYGYNAQGTSPTSFYIPVLEIIAGSATLPWNLLERLMREHLVQGARLHNAVVIKIFVDVGN</sequence>
<keyword evidence="2" id="KW-1185">Reference proteome</keyword>
<dbReference type="EMBL" id="SWKV01000022">
    <property type="protein sequence ID" value="KAF3041145.1"/>
    <property type="molecule type" value="Genomic_DNA"/>
</dbReference>
<organism evidence="1 2">
    <name type="scientific">Didymella heteroderae</name>
    <dbReference type="NCBI Taxonomy" id="1769908"/>
    <lineage>
        <taxon>Eukaryota</taxon>
        <taxon>Fungi</taxon>
        <taxon>Dikarya</taxon>
        <taxon>Ascomycota</taxon>
        <taxon>Pezizomycotina</taxon>
        <taxon>Dothideomycetes</taxon>
        <taxon>Pleosporomycetidae</taxon>
        <taxon>Pleosporales</taxon>
        <taxon>Pleosporineae</taxon>
        <taxon>Didymellaceae</taxon>
        <taxon>Didymella</taxon>
    </lineage>
</organism>
<reference evidence="1" key="1">
    <citation type="submission" date="2019-04" db="EMBL/GenBank/DDBJ databases">
        <title>Sequencing of skin fungus with MAO and IRED activity.</title>
        <authorList>
            <person name="Marsaioli A.J."/>
            <person name="Bonatto J.M.C."/>
            <person name="Reis Junior O."/>
        </authorList>
    </citation>
    <scope>NUCLEOTIDE SEQUENCE</scope>
    <source>
        <strain evidence="1">28M1</strain>
    </source>
</reference>
<gene>
    <name evidence="1" type="ORF">E8E12_008849</name>
</gene>
<accession>A0A9P4WT32</accession>
<comment type="caution">
    <text evidence="1">The sequence shown here is derived from an EMBL/GenBank/DDBJ whole genome shotgun (WGS) entry which is preliminary data.</text>
</comment>
<name>A0A9P4WT32_9PLEO</name>
<dbReference type="AlphaFoldDB" id="A0A9P4WT32"/>
<evidence type="ECO:0000313" key="2">
    <source>
        <dbReference type="Proteomes" id="UP000758155"/>
    </source>
</evidence>
<dbReference type="Proteomes" id="UP000758155">
    <property type="component" value="Unassembled WGS sequence"/>
</dbReference>
<evidence type="ECO:0000313" key="1">
    <source>
        <dbReference type="EMBL" id="KAF3041145.1"/>
    </source>
</evidence>